<comment type="caution">
    <text evidence="10">The sequence shown here is derived from an EMBL/GenBank/DDBJ whole genome shotgun (WGS) entry which is preliminary data.</text>
</comment>
<evidence type="ECO:0000256" key="8">
    <source>
        <dbReference type="PROSITE-ProRule" id="PRU00302"/>
    </source>
</evidence>
<evidence type="ECO:0000256" key="1">
    <source>
        <dbReference type="ARBA" id="ARBA00002219"/>
    </source>
</evidence>
<evidence type="ECO:0000256" key="7">
    <source>
        <dbReference type="ARBA" id="ARBA00023157"/>
    </source>
</evidence>
<evidence type="ECO:0000313" key="10">
    <source>
        <dbReference type="EMBL" id="CAG2211854.1"/>
    </source>
</evidence>
<dbReference type="Gene3D" id="2.60.120.260">
    <property type="entry name" value="Galactose-binding domain-like"/>
    <property type="match status" value="1"/>
</dbReference>
<accession>A0A8S3RRR8</accession>
<dbReference type="GO" id="GO:0046872">
    <property type="term" value="F:metal ion binding"/>
    <property type="evidence" value="ECO:0007669"/>
    <property type="project" value="UniProtKB-KW"/>
</dbReference>
<comment type="similarity">
    <text evidence="2">Belongs to the fucolectin family.</text>
</comment>
<comment type="subunit">
    <text evidence="3">Homotrimer.</text>
</comment>
<keyword evidence="8" id="KW-0768">Sushi</keyword>
<evidence type="ECO:0000256" key="6">
    <source>
        <dbReference type="ARBA" id="ARBA00022837"/>
    </source>
</evidence>
<reference evidence="10" key="1">
    <citation type="submission" date="2021-03" db="EMBL/GenBank/DDBJ databases">
        <authorList>
            <person name="Bekaert M."/>
        </authorList>
    </citation>
    <scope>NUCLEOTIDE SEQUENCE</scope>
</reference>
<dbReference type="PROSITE" id="PS50923">
    <property type="entry name" value="SUSHI"/>
    <property type="match status" value="1"/>
</dbReference>
<name>A0A8S3RRR8_MYTED</name>
<dbReference type="Proteomes" id="UP000683360">
    <property type="component" value="Unassembled WGS sequence"/>
</dbReference>
<dbReference type="InterPro" id="IPR000436">
    <property type="entry name" value="Sushi_SCR_CCP_dom"/>
</dbReference>
<dbReference type="GO" id="GO:0001868">
    <property type="term" value="P:regulation of complement activation, lectin pathway"/>
    <property type="evidence" value="ECO:0007669"/>
    <property type="project" value="UniProtKB-ARBA"/>
</dbReference>
<dbReference type="GO" id="GO:0010185">
    <property type="term" value="P:regulation of cellular defense response"/>
    <property type="evidence" value="ECO:0007669"/>
    <property type="project" value="UniProtKB-ARBA"/>
</dbReference>
<sequence length="274" mass="30203">MKTSTCSSVSYRRNWKMCDLNGNQNSEAELVQEHGCFSSNISSWSRKLVGICAGHICPEGSKCVLKGDVITCEIAYCIGKPRVVENAVLDEPFGLSRDLGHGMMYKCADGIQMSGKPFAVCRNSGIWTSLFVCGEGYIVSTFKTTGQSTVFEGYTPGLGVDGLKEPNNMFHTQAELEPYWWVDLGHVYKIQKVISTNRINCDGCGNRLRKMLIHVGDTSNMELCGQFISPAVKVQVIVTQCTTLPEGQLVKLTSVNIALQFFHLAEVEVYGFLV</sequence>
<gene>
    <name evidence="10" type="ORF">MEDL_25861</name>
</gene>
<dbReference type="EMBL" id="CAJPWZ010001278">
    <property type="protein sequence ID" value="CAG2211854.1"/>
    <property type="molecule type" value="Genomic_DNA"/>
</dbReference>
<evidence type="ECO:0000256" key="4">
    <source>
        <dbReference type="ARBA" id="ARBA00022723"/>
    </source>
</evidence>
<dbReference type="InterPro" id="IPR051941">
    <property type="entry name" value="BG_Antigen-Binding_Lectin"/>
</dbReference>
<evidence type="ECO:0000256" key="2">
    <source>
        <dbReference type="ARBA" id="ARBA00010147"/>
    </source>
</evidence>
<dbReference type="SMART" id="SM00607">
    <property type="entry name" value="FTP"/>
    <property type="match status" value="1"/>
</dbReference>
<keyword evidence="4" id="KW-0479">Metal-binding</keyword>
<dbReference type="SUPFAM" id="SSF57535">
    <property type="entry name" value="Complement control module/SCR domain"/>
    <property type="match status" value="1"/>
</dbReference>
<dbReference type="GO" id="GO:0042806">
    <property type="term" value="F:fucose binding"/>
    <property type="evidence" value="ECO:0007669"/>
    <property type="project" value="UniProtKB-ARBA"/>
</dbReference>
<keyword evidence="6" id="KW-0106">Calcium</keyword>
<dbReference type="PANTHER" id="PTHR45713:SF6">
    <property type="entry name" value="F5_8 TYPE C DOMAIN-CONTAINING PROTEIN"/>
    <property type="match status" value="1"/>
</dbReference>
<keyword evidence="11" id="KW-1185">Reference proteome</keyword>
<comment type="caution">
    <text evidence="8">Lacks conserved residue(s) required for the propagation of feature annotation.</text>
</comment>
<dbReference type="OrthoDB" id="6128162at2759"/>
<dbReference type="SUPFAM" id="SSF49785">
    <property type="entry name" value="Galactose-binding domain-like"/>
    <property type="match status" value="1"/>
</dbReference>
<dbReference type="InterPro" id="IPR006585">
    <property type="entry name" value="FTP1"/>
</dbReference>
<dbReference type="Pfam" id="PF22633">
    <property type="entry name" value="F5_F8_type_C_2"/>
    <property type="match status" value="1"/>
</dbReference>
<keyword evidence="5" id="KW-0430">Lectin</keyword>
<keyword evidence="7" id="KW-1015">Disulfide bond</keyword>
<protein>
    <recommendedName>
        <fullName evidence="9">Sushi domain-containing protein</fullName>
    </recommendedName>
</protein>
<dbReference type="AlphaFoldDB" id="A0A8S3RRR8"/>
<dbReference type="InterPro" id="IPR008979">
    <property type="entry name" value="Galactose-bd-like_sf"/>
</dbReference>
<evidence type="ECO:0000256" key="3">
    <source>
        <dbReference type="ARBA" id="ARBA00011233"/>
    </source>
</evidence>
<organism evidence="10 11">
    <name type="scientific">Mytilus edulis</name>
    <name type="common">Blue mussel</name>
    <dbReference type="NCBI Taxonomy" id="6550"/>
    <lineage>
        <taxon>Eukaryota</taxon>
        <taxon>Metazoa</taxon>
        <taxon>Spiralia</taxon>
        <taxon>Lophotrochozoa</taxon>
        <taxon>Mollusca</taxon>
        <taxon>Bivalvia</taxon>
        <taxon>Autobranchia</taxon>
        <taxon>Pteriomorphia</taxon>
        <taxon>Mytilida</taxon>
        <taxon>Mytiloidea</taxon>
        <taxon>Mytilidae</taxon>
        <taxon>Mytilinae</taxon>
        <taxon>Mytilus</taxon>
    </lineage>
</organism>
<dbReference type="PANTHER" id="PTHR45713">
    <property type="entry name" value="FTP DOMAIN-CONTAINING PROTEIN"/>
    <property type="match status" value="1"/>
</dbReference>
<proteinExistence type="inferred from homology"/>
<dbReference type="InterPro" id="IPR035976">
    <property type="entry name" value="Sushi/SCR/CCP_sf"/>
</dbReference>
<comment type="function">
    <text evidence="1">Acts as a defensive agent. Recognizes blood group fucosylated oligosaccharides including A, B, H and Lewis B-type antigens. Does not recognize Lewis A antigen and has low affinity for monovalent haptens.</text>
</comment>
<evidence type="ECO:0000256" key="5">
    <source>
        <dbReference type="ARBA" id="ARBA00022734"/>
    </source>
</evidence>
<evidence type="ECO:0000259" key="9">
    <source>
        <dbReference type="PROSITE" id="PS50923"/>
    </source>
</evidence>
<evidence type="ECO:0000313" key="11">
    <source>
        <dbReference type="Proteomes" id="UP000683360"/>
    </source>
</evidence>
<feature type="domain" description="Sushi" evidence="9">
    <location>
        <begin position="75"/>
        <end position="135"/>
    </location>
</feature>